<dbReference type="eggNOG" id="ENOG502Z80D">
    <property type="taxonomic scope" value="Bacteria"/>
</dbReference>
<dbReference type="NCBIfam" id="TIGR01908">
    <property type="entry name" value="cas_CXXC_CXXC"/>
    <property type="match status" value="1"/>
</dbReference>
<accession>R1CHQ1</accession>
<gene>
    <name evidence="2" type="ORF">L21TH_0092</name>
</gene>
<evidence type="ECO:0000313" key="3">
    <source>
        <dbReference type="Proteomes" id="UP000013378"/>
    </source>
</evidence>
<evidence type="ECO:0000313" key="2">
    <source>
        <dbReference type="EMBL" id="EOD01820.1"/>
    </source>
</evidence>
<keyword evidence="3" id="KW-1185">Reference proteome</keyword>
<evidence type="ECO:0000259" key="1">
    <source>
        <dbReference type="Pfam" id="PF09706"/>
    </source>
</evidence>
<dbReference type="STRING" id="1304284.L21TH_0092"/>
<dbReference type="OrthoDB" id="5540852at2"/>
<protein>
    <recommendedName>
        <fullName evidence="1">CRISPR-associated protein CXXC-CXXC domain-containing protein</fullName>
    </recommendedName>
</protein>
<dbReference type="AlphaFoldDB" id="R1CHQ1"/>
<dbReference type="Proteomes" id="UP000013378">
    <property type="component" value="Unassembled WGS sequence"/>
</dbReference>
<proteinExistence type="predicted"/>
<reference evidence="2 3" key="1">
    <citation type="journal article" date="2015" name="Geomicrobiol. J.">
        <title>Caldisalinibacter kiritimatiensis gen. nov., sp. nov., a moderately thermohalophilic thiosulfate-reducing bacterium from a hypersaline microbial mat.</title>
        <authorList>
            <person name="Ben Hania W."/>
            <person name="Joseph M."/>
            <person name="Fiebig A."/>
            <person name="Bunk B."/>
            <person name="Klenk H.-P."/>
            <person name="Fardeau M.-L."/>
            <person name="Spring S."/>
        </authorList>
    </citation>
    <scope>NUCLEOTIDE SEQUENCE [LARGE SCALE GENOMIC DNA]</scope>
    <source>
        <strain evidence="2 3">L21-TH-D2</strain>
    </source>
</reference>
<organism evidence="2 3">
    <name type="scientific">Caldisalinibacter kiritimatiensis</name>
    <dbReference type="NCBI Taxonomy" id="1304284"/>
    <lineage>
        <taxon>Bacteria</taxon>
        <taxon>Bacillati</taxon>
        <taxon>Bacillota</taxon>
        <taxon>Tissierellia</taxon>
        <taxon>Tissierellales</taxon>
        <taxon>Thermohalobacteraceae</taxon>
        <taxon>Caldisalinibacter</taxon>
    </lineage>
</organism>
<dbReference type="RefSeq" id="WP_006305869.1">
    <property type="nucleotide sequence ID" value="NZ_ARZA01000015.1"/>
</dbReference>
<dbReference type="InterPro" id="IPR019121">
    <property type="entry name" value="CRISPR-assoc_CXXC-CXXC_dom"/>
</dbReference>
<dbReference type="InterPro" id="IPR010180">
    <property type="entry name" value="CRISPR-assoc_prot_CXXC-CXXC"/>
</dbReference>
<sequence>MGIVGFIRILEDAGLKKELDICDNYIEFDSKLLEKFDEYYFDYFLKRYDISKREIKKVDRYLGIARKEEKFKDAVNWIKSVIDTNRKKVKGKFEDKKFEYEFNGLFKEIKKVKKYDQIEKLEELVDRFKKLITIYEVNEKLTLNYIRNILSTQFFGQASFLQKICARKSLEEQREIMHKDYIKPILEEVRLYKELNMSETVDDLLQFIDTELNKDCSKTYPKLLRNIKKLLKKKKVLDNLKKIPHCSIWEEYLATSDFTEAVFVPLAVSNNNAKNFMWQGNTSYPICSLVKFILFCTPAGVTDMKDGYLGFVNMDTSVEELYRHNENLLLMQDEENPFESLIYDILSETRKKSIWTLQNILFIELNANYDTKNCKLNYFNINKNTARYFKSYTKNNLMKIRDTRFKGELVSWILNNKDIKYLIHDKLIETIKSGKSSYDSYLATKARFTLKKVLKGCEKVDSNRLWVIYKEGERLNTYFKENESENKIQGIAYRLLNASKARNKKEFMDSLLRIYMAAGKEVPSLFLNVLHEKDLDFESIAHSFISGLISNFDNNEKEEK</sequence>
<name>R1CHQ1_9FIRM</name>
<dbReference type="Pfam" id="PF09706">
    <property type="entry name" value="Cas_CXXC_CXXC"/>
    <property type="match status" value="1"/>
</dbReference>
<dbReference type="EMBL" id="ARZA01000015">
    <property type="protein sequence ID" value="EOD01820.1"/>
    <property type="molecule type" value="Genomic_DNA"/>
</dbReference>
<comment type="caution">
    <text evidence="2">The sequence shown here is derived from an EMBL/GenBank/DDBJ whole genome shotgun (WGS) entry which is preliminary data.</text>
</comment>
<feature type="domain" description="CRISPR-associated protein CXXC-CXXC" evidence="1">
    <location>
        <begin position="256"/>
        <end position="302"/>
    </location>
</feature>